<dbReference type="RefSeq" id="WP_173133455.1">
    <property type="nucleotide sequence ID" value="NZ_JABRWJ010000013.1"/>
</dbReference>
<evidence type="ECO:0000256" key="2">
    <source>
        <dbReference type="ARBA" id="ARBA00022777"/>
    </source>
</evidence>
<dbReference type="SUPFAM" id="SSF63829">
    <property type="entry name" value="Calcium-dependent phosphotriesterase"/>
    <property type="match status" value="2"/>
</dbReference>
<dbReference type="CDD" id="cd16917">
    <property type="entry name" value="HATPase_UhpB-NarQ-NarX-like"/>
    <property type="match status" value="1"/>
</dbReference>
<reference evidence="6 7" key="1">
    <citation type="submission" date="2020-05" db="EMBL/GenBank/DDBJ databases">
        <title>Aquincola sp. isolate from soil.</title>
        <authorList>
            <person name="Han J."/>
            <person name="Kim D.-U."/>
        </authorList>
    </citation>
    <scope>NUCLEOTIDE SEQUENCE [LARGE SCALE GENOMIC DNA]</scope>
    <source>
        <strain evidence="6 7">S2</strain>
    </source>
</reference>
<dbReference type="Pfam" id="PF07495">
    <property type="entry name" value="Y_Y_Y"/>
    <property type="match status" value="1"/>
</dbReference>
<keyword evidence="3" id="KW-0902">Two-component regulatory system</keyword>
<accession>A0ABX2ET86</accession>
<dbReference type="SUPFAM" id="SSF55874">
    <property type="entry name" value="ATPase domain of HSP90 chaperone/DNA topoisomerase II/histidine kinase"/>
    <property type="match status" value="1"/>
</dbReference>
<feature type="domain" description="Histidine kinase/HSP90-like ATPase" evidence="5">
    <location>
        <begin position="992"/>
        <end position="1089"/>
    </location>
</feature>
<dbReference type="Pfam" id="PF02518">
    <property type="entry name" value="HATPase_c"/>
    <property type="match status" value="1"/>
</dbReference>
<protein>
    <recommendedName>
        <fullName evidence="5">Histidine kinase/HSP90-like ATPase domain-containing protein</fullName>
    </recommendedName>
</protein>
<evidence type="ECO:0000256" key="4">
    <source>
        <dbReference type="SAM" id="Phobius"/>
    </source>
</evidence>
<dbReference type="EMBL" id="JABRWJ010000013">
    <property type="protein sequence ID" value="NRF71710.1"/>
    <property type="molecule type" value="Genomic_DNA"/>
</dbReference>
<keyword evidence="4" id="KW-0812">Transmembrane</keyword>
<dbReference type="Pfam" id="PF07730">
    <property type="entry name" value="HisKA_3"/>
    <property type="match status" value="1"/>
</dbReference>
<dbReference type="InterPro" id="IPR036890">
    <property type="entry name" value="HATPase_C_sf"/>
</dbReference>
<keyword evidence="7" id="KW-1185">Reference proteome</keyword>
<gene>
    <name evidence="6" type="ORF">HLB44_32455</name>
</gene>
<dbReference type="Gene3D" id="2.60.40.10">
    <property type="entry name" value="Immunoglobulins"/>
    <property type="match status" value="1"/>
</dbReference>
<dbReference type="Proteomes" id="UP000737171">
    <property type="component" value="Unassembled WGS sequence"/>
</dbReference>
<evidence type="ECO:0000313" key="7">
    <source>
        <dbReference type="Proteomes" id="UP000737171"/>
    </source>
</evidence>
<dbReference type="InterPro" id="IPR013783">
    <property type="entry name" value="Ig-like_fold"/>
</dbReference>
<feature type="transmembrane region" description="Helical" evidence="4">
    <location>
        <begin position="840"/>
        <end position="862"/>
    </location>
</feature>
<keyword evidence="2" id="KW-0418">Kinase</keyword>
<evidence type="ECO:0000256" key="1">
    <source>
        <dbReference type="ARBA" id="ARBA00022679"/>
    </source>
</evidence>
<keyword evidence="4" id="KW-0472">Membrane</keyword>
<dbReference type="Gene3D" id="1.20.5.1930">
    <property type="match status" value="1"/>
</dbReference>
<comment type="caution">
    <text evidence="6">The sequence shown here is derived from an EMBL/GenBank/DDBJ whole genome shotgun (WGS) entry which is preliminary data.</text>
</comment>
<dbReference type="InterPro" id="IPR011123">
    <property type="entry name" value="Y_Y_Y"/>
</dbReference>
<dbReference type="InterPro" id="IPR011712">
    <property type="entry name" value="Sig_transdc_His_kin_sub3_dim/P"/>
</dbReference>
<organism evidence="6 7">
    <name type="scientific">Pseudaquabacterium terrae</name>
    <dbReference type="NCBI Taxonomy" id="2732868"/>
    <lineage>
        <taxon>Bacteria</taxon>
        <taxon>Pseudomonadati</taxon>
        <taxon>Pseudomonadota</taxon>
        <taxon>Betaproteobacteria</taxon>
        <taxon>Burkholderiales</taxon>
        <taxon>Sphaerotilaceae</taxon>
        <taxon>Pseudaquabacterium</taxon>
    </lineage>
</organism>
<evidence type="ECO:0000259" key="5">
    <source>
        <dbReference type="SMART" id="SM00387"/>
    </source>
</evidence>
<evidence type="ECO:0000256" key="3">
    <source>
        <dbReference type="ARBA" id="ARBA00023012"/>
    </source>
</evidence>
<dbReference type="InterPro" id="IPR003594">
    <property type="entry name" value="HATPase_dom"/>
</dbReference>
<keyword evidence="1" id="KW-0808">Transferase</keyword>
<proteinExistence type="predicted"/>
<name>A0ABX2ET86_9BURK</name>
<sequence>MVALVIAPPTSPKIAVAVDALVPPLAEPTLPEGGEVRCMKRWSRRFVALFSALIASLATCGFARSQDIAVVEVALVAGAPIQFHRLQAPSAPLALQRLAQDRYGFLWLSAADGLRRYDGYGFMKVPEGHRSQGVGHIIGQSLATDRNGRLWIGADDSLNRYDPETGSFTQYRSPNEACGTVAIAHDIVEDQEGMIWLATDDGVTALDPVTSKTTCHRPRHTPAVGETRVIAMLAVKDGTLWITSSEGLYALDRRSGKVTRHNRLQTPSGRRFVCTGFPSRPFQDSSGTLWFGLSSGGDLAAVDVTSGQVTVYAFRDGGVAPNASSGVVSIQEDHDRALWLGTHKLGLVKLTPDRNQAIWYQSNPDDPDGLRDDLVVGVFRDRDGRFWSTTKAGAVYRFDTERPRFRSYRHQQAVPQSLGKGAVTAAYAEDPDMLWIGTDRGLNRVDRTSEQVAQIDQPVFNQGVSAIAKDLSGHLWLGTHGNGLVRFDPRAGRYTTFVHDASNPRSLNHNRITALRVGRGGSLWIATDFGLSRWEPATEDFSTFRPQPKGLVQYRSIAEDASGALWLATASRGVQRFDPRTGTFRAFDAELRAAHPPGHNRVHSVHVDRAGTVWAATFRGLGKLDPRDATFTSFGSRSGLPADTVLGILEEDDGRLWLSTPNGLSRFDPRTASFTNYHASDGLLTDRFANPVVAVKSASGEMFFGSQKGLVAFSPGQVVERGRAPPVFLTDFRLFGEPVLPGSGPLKQPIWSAASLELESDSIVSFDFAALNYVDPQRTRYRYRLEGFEAKWNETDSARRSATYTMLPTGDYTFLVQARGARGDWDESALALKVRVPPPWYATWSFRILVAALLLTALWLAYRLRVRQLHRRFEIALYARLGERARIARELHDTLLQTYQASLLWFRAAMNVLPERPLEAKQRLELALDRAAAAIAEGRDAVQGLRAANVEVNDLAEAIAAIGADLTKEHAAATAPVIGVAVDGASRGLNPVVREEACRIAAEALRNSFHHADARHIAVTLHYGVRQFRLTIVDDGKGIDAATLEGRQPVSHFGLPGMRERAVVIGGQLEVRSANGRGTEVALRVPGRNAYDAAAHTRHWWHALRRERAPSQNADRQGKDT</sequence>
<evidence type="ECO:0000313" key="6">
    <source>
        <dbReference type="EMBL" id="NRF71710.1"/>
    </source>
</evidence>
<dbReference type="PANTHER" id="PTHR24421">
    <property type="entry name" value="NITRATE/NITRITE SENSOR PROTEIN NARX-RELATED"/>
    <property type="match status" value="1"/>
</dbReference>
<dbReference type="InterPro" id="IPR015943">
    <property type="entry name" value="WD40/YVTN_repeat-like_dom_sf"/>
</dbReference>
<dbReference type="Gene3D" id="2.130.10.10">
    <property type="entry name" value="YVTN repeat-like/Quinoprotein amine dehydrogenase"/>
    <property type="match status" value="3"/>
</dbReference>
<dbReference type="Gene3D" id="3.30.565.10">
    <property type="entry name" value="Histidine kinase-like ATPase, C-terminal domain"/>
    <property type="match status" value="1"/>
</dbReference>
<dbReference type="PANTHER" id="PTHR24421:SF62">
    <property type="entry name" value="SENSORY TRANSDUCTION HISTIDINE KINASE"/>
    <property type="match status" value="1"/>
</dbReference>
<dbReference type="SMART" id="SM00387">
    <property type="entry name" value="HATPase_c"/>
    <property type="match status" value="1"/>
</dbReference>
<dbReference type="InterPro" id="IPR050482">
    <property type="entry name" value="Sensor_HK_TwoCompSys"/>
</dbReference>
<keyword evidence="4" id="KW-1133">Transmembrane helix</keyword>